<evidence type="ECO:0000313" key="3">
    <source>
        <dbReference type="Proteomes" id="UP000298663"/>
    </source>
</evidence>
<feature type="compositionally biased region" description="Low complexity" evidence="1">
    <location>
        <begin position="33"/>
        <end position="45"/>
    </location>
</feature>
<reference evidence="2 3" key="2">
    <citation type="journal article" date="2019" name="G3 (Bethesda)">
        <title>Hybrid Assembly of the Genome of the Entomopathogenic Nematode Steinernema carpocapsae Identifies the X-Chromosome.</title>
        <authorList>
            <person name="Serra L."/>
            <person name="Macchietto M."/>
            <person name="Macias-Munoz A."/>
            <person name="McGill C.J."/>
            <person name="Rodriguez I.M."/>
            <person name="Rodriguez B."/>
            <person name="Murad R."/>
            <person name="Mortazavi A."/>
        </authorList>
    </citation>
    <scope>NUCLEOTIDE SEQUENCE [LARGE SCALE GENOMIC DNA]</scope>
    <source>
        <strain evidence="2 3">ALL</strain>
    </source>
</reference>
<proteinExistence type="predicted"/>
<feature type="compositionally biased region" description="Polar residues" evidence="1">
    <location>
        <begin position="23"/>
        <end position="32"/>
    </location>
</feature>
<sequence>MAEDDDLPPSYDEVMKAKLPASSPGSNPATVRTESLSSSSLPTISESEEEAETASMHSDDHSEEHDDRRSHTSTIVDETEENGDEEPLLPQEPPTGVLAEFAE</sequence>
<dbReference type="Proteomes" id="UP000298663">
    <property type="component" value="Chromosome X"/>
</dbReference>
<keyword evidence="3" id="KW-1185">Reference proteome</keyword>
<protein>
    <submittedName>
        <fullName evidence="2">Uncharacterized protein</fullName>
    </submittedName>
</protein>
<organism evidence="2 3">
    <name type="scientific">Steinernema carpocapsae</name>
    <name type="common">Entomopathogenic nematode</name>
    <dbReference type="NCBI Taxonomy" id="34508"/>
    <lineage>
        <taxon>Eukaryota</taxon>
        <taxon>Metazoa</taxon>
        <taxon>Ecdysozoa</taxon>
        <taxon>Nematoda</taxon>
        <taxon>Chromadorea</taxon>
        <taxon>Rhabditida</taxon>
        <taxon>Tylenchina</taxon>
        <taxon>Panagrolaimomorpha</taxon>
        <taxon>Strongyloidoidea</taxon>
        <taxon>Steinernematidae</taxon>
        <taxon>Steinernema</taxon>
    </lineage>
</organism>
<reference evidence="2 3" key="1">
    <citation type="journal article" date="2015" name="Genome Biol.">
        <title>Comparative genomics of Steinernema reveals deeply conserved gene regulatory networks.</title>
        <authorList>
            <person name="Dillman A.R."/>
            <person name="Macchietto M."/>
            <person name="Porter C.F."/>
            <person name="Rogers A."/>
            <person name="Williams B."/>
            <person name="Antoshechkin I."/>
            <person name="Lee M.M."/>
            <person name="Goodwin Z."/>
            <person name="Lu X."/>
            <person name="Lewis E.E."/>
            <person name="Goodrich-Blair H."/>
            <person name="Stock S.P."/>
            <person name="Adams B.J."/>
            <person name="Sternberg P.W."/>
            <person name="Mortazavi A."/>
        </authorList>
    </citation>
    <scope>NUCLEOTIDE SEQUENCE [LARGE SCALE GENOMIC DNA]</scope>
    <source>
        <strain evidence="2 3">ALL</strain>
    </source>
</reference>
<feature type="compositionally biased region" description="Basic and acidic residues" evidence="1">
    <location>
        <begin position="57"/>
        <end position="70"/>
    </location>
</feature>
<feature type="compositionally biased region" description="Acidic residues" evidence="1">
    <location>
        <begin position="77"/>
        <end position="87"/>
    </location>
</feature>
<dbReference type="AlphaFoldDB" id="A0A4U8US18"/>
<dbReference type="EMBL" id="AZBU02000001">
    <property type="protein sequence ID" value="TMS35339.1"/>
    <property type="molecule type" value="Genomic_DNA"/>
</dbReference>
<dbReference type="EMBL" id="CM016762">
    <property type="protein sequence ID" value="TMS35339.1"/>
    <property type="molecule type" value="Genomic_DNA"/>
</dbReference>
<name>A0A4U8US18_STECR</name>
<evidence type="ECO:0000256" key="1">
    <source>
        <dbReference type="SAM" id="MobiDB-lite"/>
    </source>
</evidence>
<feature type="region of interest" description="Disordered" evidence="1">
    <location>
        <begin position="1"/>
        <end position="103"/>
    </location>
</feature>
<accession>A0A4U8US18</accession>
<evidence type="ECO:0000313" key="2">
    <source>
        <dbReference type="EMBL" id="TMS35339.1"/>
    </source>
</evidence>
<gene>
    <name evidence="2" type="ORF">L596_002763</name>
</gene>
<comment type="caution">
    <text evidence="2">The sequence shown here is derived from an EMBL/GenBank/DDBJ whole genome shotgun (WGS) entry which is preliminary data.</text>
</comment>